<dbReference type="Proteomes" id="UP000290408">
    <property type="component" value="Chromosome"/>
</dbReference>
<protein>
    <submittedName>
        <fullName evidence="2">Uncharacterized protein</fullName>
    </submittedName>
</protein>
<keyword evidence="3" id="KW-1185">Reference proteome</keyword>
<evidence type="ECO:0000256" key="1">
    <source>
        <dbReference type="SAM" id="Phobius"/>
    </source>
</evidence>
<feature type="transmembrane region" description="Helical" evidence="1">
    <location>
        <begin position="93"/>
        <end position="115"/>
    </location>
</feature>
<accession>A0A4P6N0L8</accession>
<dbReference type="OrthoDB" id="166777at2"/>
<name>A0A4P6N0L8_9MICO</name>
<dbReference type="EMBL" id="CP036164">
    <property type="protein sequence ID" value="QBF47980.1"/>
    <property type="molecule type" value="Genomic_DNA"/>
</dbReference>
<proteinExistence type="predicted"/>
<reference evidence="2 3" key="1">
    <citation type="submission" date="2019-02" db="EMBL/GenBank/DDBJ databases">
        <title>Genomic data mining of an Antarctic deep-sea actinobacterium, Janibacterlimosus P3-3-X1.</title>
        <authorList>
            <person name="Liao L."/>
            <person name="Chen B."/>
        </authorList>
    </citation>
    <scope>NUCLEOTIDE SEQUENCE [LARGE SCALE GENOMIC DNA]</scope>
    <source>
        <strain evidence="2 3">P3-3-X1</strain>
    </source>
</reference>
<sequence>MLATAVPTAMIPTPVFSREIPTTVWAWPVLTVTSVLAGMLTATYVARRDPDVGRGRGSRLGMVGGFTTFFAVGCPVCNKLVLIALGYSGTLQYFAPVQPFLAATAIAVLLWALVVRVRRERNCRI</sequence>
<keyword evidence="1" id="KW-0812">Transmembrane</keyword>
<keyword evidence="1" id="KW-1133">Transmembrane helix</keyword>
<gene>
    <name evidence="2" type="ORF">EXU32_10325</name>
</gene>
<evidence type="ECO:0000313" key="3">
    <source>
        <dbReference type="Proteomes" id="UP000290408"/>
    </source>
</evidence>
<feature type="transmembrane region" description="Helical" evidence="1">
    <location>
        <begin position="27"/>
        <end position="46"/>
    </location>
</feature>
<dbReference type="AlphaFoldDB" id="A0A4P6N0L8"/>
<organism evidence="2 3">
    <name type="scientific">Janibacter limosus</name>
    <dbReference type="NCBI Taxonomy" id="53458"/>
    <lineage>
        <taxon>Bacteria</taxon>
        <taxon>Bacillati</taxon>
        <taxon>Actinomycetota</taxon>
        <taxon>Actinomycetes</taxon>
        <taxon>Micrococcales</taxon>
        <taxon>Intrasporangiaceae</taxon>
        <taxon>Janibacter</taxon>
    </lineage>
</organism>
<keyword evidence="1" id="KW-0472">Membrane</keyword>
<dbReference type="KEGG" id="jli:EXU32_10325"/>
<feature type="transmembrane region" description="Helical" evidence="1">
    <location>
        <begin position="66"/>
        <end position="87"/>
    </location>
</feature>
<evidence type="ECO:0000313" key="2">
    <source>
        <dbReference type="EMBL" id="QBF47980.1"/>
    </source>
</evidence>